<evidence type="ECO:0000313" key="2">
    <source>
        <dbReference type="Proteomes" id="UP001621714"/>
    </source>
</evidence>
<keyword evidence="1" id="KW-0378">Hydrolase</keyword>
<proteinExistence type="predicted"/>
<dbReference type="NCBIfam" id="NF003816">
    <property type="entry name" value="PRK05406.1-5"/>
    <property type="match status" value="1"/>
</dbReference>
<reference evidence="1 2" key="1">
    <citation type="submission" date="2024-02" db="EMBL/GenBank/DDBJ databases">
        <title>Marinospirillum sp. MEB 164 isolated from Lonar lake sediment.</title>
        <authorList>
            <person name="Joshi A."/>
            <person name="Thite S."/>
        </authorList>
    </citation>
    <scope>NUCLEOTIDE SEQUENCE [LARGE SCALE GENOMIC DNA]</scope>
    <source>
        <strain evidence="1 2">MEB164</strain>
    </source>
</reference>
<dbReference type="SUPFAM" id="SSF88713">
    <property type="entry name" value="Glycoside hydrolase/deacetylase"/>
    <property type="match status" value="1"/>
</dbReference>
<name>A0ABW8PVI6_9GAMM</name>
<dbReference type="NCBIfam" id="NF003814">
    <property type="entry name" value="PRK05406.1-3"/>
    <property type="match status" value="1"/>
</dbReference>
<gene>
    <name evidence="1" type="ORF">V6U78_04355</name>
</gene>
<evidence type="ECO:0000313" key="1">
    <source>
        <dbReference type="EMBL" id="MFK7160265.1"/>
    </source>
</evidence>
<keyword evidence="2" id="KW-1185">Reference proteome</keyword>
<dbReference type="RefSeq" id="WP_405337625.1">
    <property type="nucleotide sequence ID" value="NZ_JBANFI010000002.1"/>
</dbReference>
<dbReference type="EC" id="3.5.2.9" evidence="1"/>
<dbReference type="InterPro" id="IPR011330">
    <property type="entry name" value="Glyco_hydro/deAcase_b/a-brl"/>
</dbReference>
<dbReference type="Gene3D" id="3.20.20.370">
    <property type="entry name" value="Glycoside hydrolase/deacetylase"/>
    <property type="match status" value="1"/>
</dbReference>
<sequence length="246" mass="26962">MTIRLNADAGESYGPWSMGRDAELMPHIHLVNLACGFHAADPHTIRRSVALAKQLGVQIGAHPGYADKEGFGRRSIPHTPEEIYNLTLYQLGALDAFCRAADWPLRYVKPHGALYHDMMQRPEVFAALVAAVADFNPELALVLLAVPEREALIAQAKQRGLTLWWEAFADRAYLANGQLAPRGQAGAVHTDPAQMMEQVRRIMQGEPLTTLDGGEVCLQADLICVHGDHSESIALVGQLRQMIEAA</sequence>
<dbReference type="Pfam" id="PF03746">
    <property type="entry name" value="LamB_YcsF"/>
    <property type="match status" value="1"/>
</dbReference>
<dbReference type="PANTHER" id="PTHR30292:SF0">
    <property type="entry name" value="5-OXOPROLINASE SUBUNIT A"/>
    <property type="match status" value="1"/>
</dbReference>
<protein>
    <submittedName>
        <fullName evidence="1">5-oxoprolinase subunit PxpA</fullName>
        <ecNumber evidence="1">3.5.2.9</ecNumber>
    </submittedName>
</protein>
<dbReference type="Proteomes" id="UP001621714">
    <property type="component" value="Unassembled WGS sequence"/>
</dbReference>
<organism evidence="1 2">
    <name type="scientific">Marinospirillum alkalitolerans</name>
    <dbReference type="NCBI Taxonomy" id="3123374"/>
    <lineage>
        <taxon>Bacteria</taxon>
        <taxon>Pseudomonadati</taxon>
        <taxon>Pseudomonadota</taxon>
        <taxon>Gammaproteobacteria</taxon>
        <taxon>Oceanospirillales</taxon>
        <taxon>Oceanospirillaceae</taxon>
        <taxon>Marinospirillum</taxon>
    </lineage>
</organism>
<accession>A0ABW8PVI6</accession>
<dbReference type="PANTHER" id="PTHR30292">
    <property type="entry name" value="UNCHARACTERIZED PROTEIN YBGL-RELATED"/>
    <property type="match status" value="1"/>
</dbReference>
<comment type="caution">
    <text evidence="1">The sequence shown here is derived from an EMBL/GenBank/DDBJ whole genome shotgun (WGS) entry which is preliminary data.</text>
</comment>
<dbReference type="InterPro" id="IPR005501">
    <property type="entry name" value="LamB/YcsF/PxpA-like"/>
</dbReference>
<dbReference type="GO" id="GO:0017168">
    <property type="term" value="F:5-oxoprolinase (ATP-hydrolyzing) activity"/>
    <property type="evidence" value="ECO:0007669"/>
    <property type="project" value="UniProtKB-EC"/>
</dbReference>
<dbReference type="CDD" id="cd10787">
    <property type="entry name" value="LamB_YcsF_like"/>
    <property type="match status" value="1"/>
</dbReference>
<dbReference type="EMBL" id="JBANFI010000002">
    <property type="protein sequence ID" value="MFK7160265.1"/>
    <property type="molecule type" value="Genomic_DNA"/>
</dbReference>